<dbReference type="EMBL" id="QDEB01059871">
    <property type="protein sequence ID" value="RZC36683.1"/>
    <property type="molecule type" value="Genomic_DNA"/>
</dbReference>
<name>A0A482VVN1_ASBVE</name>
<dbReference type="InterPro" id="IPR042307">
    <property type="entry name" value="Reeler_sf"/>
</dbReference>
<sequence>MLSVENEKGTTSDPSVQLYGDALTKFSEKCPNTVTASDSQLKSEIQVLWLAPATGSGCVTFKGAVVVSSETWYSEDGPLTKILCENSQDSEDIQPNILKHCCACDEAKY</sequence>
<dbReference type="Pfam" id="PF02014">
    <property type="entry name" value="Reeler"/>
    <property type="match status" value="1"/>
</dbReference>
<dbReference type="GO" id="GO:0031012">
    <property type="term" value="C:extracellular matrix"/>
    <property type="evidence" value="ECO:0007669"/>
    <property type="project" value="TreeGrafter"/>
</dbReference>
<dbReference type="STRING" id="1661398.A0A482VVN1"/>
<dbReference type="PANTHER" id="PTHR11311:SF16">
    <property type="entry name" value="SPONDIN-1"/>
    <property type="match status" value="1"/>
</dbReference>
<dbReference type="PANTHER" id="PTHR11311">
    <property type="entry name" value="SPONDIN"/>
    <property type="match status" value="1"/>
</dbReference>
<feature type="non-terminal residue" evidence="2">
    <location>
        <position position="109"/>
    </location>
</feature>
<dbReference type="AlphaFoldDB" id="A0A482VVN1"/>
<dbReference type="InterPro" id="IPR051418">
    <property type="entry name" value="Spondin/Thrombospondin_T1"/>
</dbReference>
<dbReference type="OrthoDB" id="347314at2759"/>
<accession>A0A482VVN1</accession>
<dbReference type="PROSITE" id="PS51019">
    <property type="entry name" value="REELIN"/>
    <property type="match status" value="1"/>
</dbReference>
<organism evidence="2 3">
    <name type="scientific">Asbolus verrucosus</name>
    <name type="common">Desert ironclad beetle</name>
    <dbReference type="NCBI Taxonomy" id="1661398"/>
    <lineage>
        <taxon>Eukaryota</taxon>
        <taxon>Metazoa</taxon>
        <taxon>Ecdysozoa</taxon>
        <taxon>Arthropoda</taxon>
        <taxon>Hexapoda</taxon>
        <taxon>Insecta</taxon>
        <taxon>Pterygota</taxon>
        <taxon>Neoptera</taxon>
        <taxon>Endopterygota</taxon>
        <taxon>Coleoptera</taxon>
        <taxon>Polyphaga</taxon>
        <taxon>Cucujiformia</taxon>
        <taxon>Tenebrionidae</taxon>
        <taxon>Pimeliinae</taxon>
        <taxon>Asbolus</taxon>
    </lineage>
</organism>
<dbReference type="CDD" id="cd08544">
    <property type="entry name" value="Reeler"/>
    <property type="match status" value="1"/>
</dbReference>
<dbReference type="GO" id="GO:0007155">
    <property type="term" value="P:cell adhesion"/>
    <property type="evidence" value="ECO:0007669"/>
    <property type="project" value="TreeGrafter"/>
</dbReference>
<evidence type="ECO:0000259" key="1">
    <source>
        <dbReference type="PROSITE" id="PS51019"/>
    </source>
</evidence>
<dbReference type="Gene3D" id="2.60.40.4060">
    <property type="entry name" value="Reeler domain"/>
    <property type="match status" value="1"/>
</dbReference>
<reference evidence="2 3" key="1">
    <citation type="submission" date="2017-03" db="EMBL/GenBank/DDBJ databases">
        <title>Genome of the blue death feigning beetle - Asbolus verrucosus.</title>
        <authorList>
            <person name="Rider S.D."/>
        </authorList>
    </citation>
    <scope>NUCLEOTIDE SEQUENCE [LARGE SCALE GENOMIC DNA]</scope>
    <source>
        <strain evidence="2">Butters</strain>
        <tissue evidence="2">Head and leg muscle</tissue>
    </source>
</reference>
<keyword evidence="3" id="KW-1185">Reference proteome</keyword>
<evidence type="ECO:0000313" key="2">
    <source>
        <dbReference type="EMBL" id="RZC36683.1"/>
    </source>
</evidence>
<proteinExistence type="predicted"/>
<gene>
    <name evidence="2" type="ORF">BDFB_009481</name>
</gene>
<evidence type="ECO:0000313" key="3">
    <source>
        <dbReference type="Proteomes" id="UP000292052"/>
    </source>
</evidence>
<dbReference type="InterPro" id="IPR002861">
    <property type="entry name" value="Reeler_dom"/>
</dbReference>
<dbReference type="Proteomes" id="UP000292052">
    <property type="component" value="Unassembled WGS sequence"/>
</dbReference>
<feature type="domain" description="Reelin" evidence="1">
    <location>
        <begin position="1"/>
        <end position="96"/>
    </location>
</feature>
<protein>
    <submittedName>
        <fullName evidence="2">Reeler domain containing protein</fullName>
    </submittedName>
</protein>
<comment type="caution">
    <text evidence="2">The sequence shown here is derived from an EMBL/GenBank/DDBJ whole genome shotgun (WGS) entry which is preliminary data.</text>
</comment>